<protein>
    <submittedName>
        <fullName evidence="1">Uncharacterized protein</fullName>
    </submittedName>
</protein>
<dbReference type="AlphaFoldDB" id="A0A1S7S1H2"/>
<evidence type="ECO:0000313" key="1">
    <source>
        <dbReference type="EMBL" id="CUX61183.1"/>
    </source>
</evidence>
<dbReference type="EMBL" id="FBWK01000054">
    <property type="protein sequence ID" value="CUX61183.1"/>
    <property type="molecule type" value="Genomic_DNA"/>
</dbReference>
<dbReference type="Proteomes" id="UP000191988">
    <property type="component" value="Unassembled WGS sequence"/>
</dbReference>
<evidence type="ECO:0000313" key="2">
    <source>
        <dbReference type="Proteomes" id="UP000191988"/>
    </source>
</evidence>
<name>A0A1S7S1H2_9HYPH</name>
<keyword evidence="2" id="KW-1185">Reference proteome</keyword>
<organism evidence="1 2">
    <name type="scientific">Agrobacterium tomkonis CFBP 6623</name>
    <dbReference type="NCBI Taxonomy" id="1183432"/>
    <lineage>
        <taxon>Bacteria</taxon>
        <taxon>Pseudomonadati</taxon>
        <taxon>Pseudomonadota</taxon>
        <taxon>Alphaproteobacteria</taxon>
        <taxon>Hyphomicrobiales</taxon>
        <taxon>Rhizobiaceae</taxon>
        <taxon>Rhizobium/Agrobacterium group</taxon>
        <taxon>Agrobacterium</taxon>
        <taxon>Agrobacterium tumefaciens complex</taxon>
    </lineage>
</organism>
<accession>A0A1S7S1H2</accession>
<sequence length="60" mass="6697">MMRKRHIGRCGRPVPGRSMTASVTVLQWQLLLRTQHGVRSEVSKIPGLALPISPSAHLHF</sequence>
<gene>
    <name evidence="1" type="ORF">AGR3A_Lc180061</name>
</gene>
<reference evidence="2" key="1">
    <citation type="submission" date="2016-01" db="EMBL/GenBank/DDBJ databases">
        <authorList>
            <person name="Regsiter A."/>
            <person name="william w."/>
        </authorList>
    </citation>
    <scope>NUCLEOTIDE SEQUENCE [LARGE SCALE GENOMIC DNA]</scope>
    <source>
        <strain evidence="2">CFBP 6623</strain>
    </source>
</reference>
<proteinExistence type="predicted"/>